<evidence type="ECO:0000313" key="2">
    <source>
        <dbReference type="EMBL" id="GAT61493.1"/>
    </source>
</evidence>
<keyword evidence="1" id="KW-0472">Membrane</keyword>
<evidence type="ECO:0008006" key="4">
    <source>
        <dbReference type="Google" id="ProtNLM"/>
    </source>
</evidence>
<dbReference type="EMBL" id="BDCR01000001">
    <property type="protein sequence ID" value="GAT61493.1"/>
    <property type="molecule type" value="Genomic_DNA"/>
</dbReference>
<dbReference type="Pfam" id="PF16479">
    <property type="entry name" value="DUF5056"/>
    <property type="match status" value="1"/>
</dbReference>
<name>A0A170Y3W6_9BACT</name>
<dbReference type="InterPro" id="IPR032129">
    <property type="entry name" value="DUF5056"/>
</dbReference>
<keyword evidence="3" id="KW-1185">Reference proteome</keyword>
<reference evidence="3" key="1">
    <citation type="submission" date="2016-04" db="EMBL/GenBank/DDBJ databases">
        <title>Draft genome sequence of Paludibacter jiangxiensis strain NM7.</title>
        <authorList>
            <person name="Qiu Y."/>
            <person name="Matsuura N."/>
            <person name="Ohashi A."/>
            <person name="Tourlousse M.D."/>
            <person name="Sekiguchi Y."/>
        </authorList>
    </citation>
    <scope>NUCLEOTIDE SEQUENCE [LARGE SCALE GENOMIC DNA]</scope>
    <source>
        <strain evidence="3">NM7</strain>
    </source>
</reference>
<organism evidence="2 3">
    <name type="scientific">Paludibacter jiangxiensis</name>
    <dbReference type="NCBI Taxonomy" id="681398"/>
    <lineage>
        <taxon>Bacteria</taxon>
        <taxon>Pseudomonadati</taxon>
        <taxon>Bacteroidota</taxon>
        <taxon>Bacteroidia</taxon>
        <taxon>Bacteroidales</taxon>
        <taxon>Paludibacteraceae</taxon>
        <taxon>Paludibacter</taxon>
    </lineage>
</organism>
<keyword evidence="1" id="KW-1133">Transmembrane helix</keyword>
<comment type="caution">
    <text evidence="2">The sequence shown here is derived from an EMBL/GenBank/DDBJ whole genome shotgun (WGS) entry which is preliminary data.</text>
</comment>
<gene>
    <name evidence="2" type="ORF">PJIAN_172</name>
</gene>
<sequence>MTNMNDKQLQQFFAEHKMDVADKGFSDKVIHRLPEKQRVPGLVWIFGIISTLVVIFSGNYYRVFRVFMAILDTLGWWILPVVSCTIAAAIVFAVASYERRQAIFR</sequence>
<feature type="transmembrane region" description="Helical" evidence="1">
    <location>
        <begin position="42"/>
        <end position="62"/>
    </location>
</feature>
<protein>
    <recommendedName>
        <fullName evidence="4">DUF5056 domain-containing protein</fullName>
    </recommendedName>
</protein>
<dbReference type="STRING" id="681398.PJIAN_172"/>
<dbReference type="Proteomes" id="UP000076586">
    <property type="component" value="Unassembled WGS sequence"/>
</dbReference>
<proteinExistence type="predicted"/>
<keyword evidence="1" id="KW-0812">Transmembrane</keyword>
<reference evidence="3" key="2">
    <citation type="journal article" date="2017" name="Genome Announc.">
        <title>Draft genome sequence of Paludibacter jiangxiensis NM7(T), a propionate-producing fermentative bacterium.</title>
        <authorList>
            <person name="Qiu Y.-L."/>
            <person name="Tourlousse D.M."/>
            <person name="Matsuura N."/>
            <person name="Ohashi A."/>
            <person name="Sekiguchi Y."/>
        </authorList>
    </citation>
    <scope>NUCLEOTIDE SEQUENCE [LARGE SCALE GENOMIC DNA]</scope>
    <source>
        <strain evidence="3">NM7</strain>
    </source>
</reference>
<evidence type="ECO:0000313" key="3">
    <source>
        <dbReference type="Proteomes" id="UP000076586"/>
    </source>
</evidence>
<dbReference type="AlphaFoldDB" id="A0A170Y3W6"/>
<accession>A0A170Y3W6</accession>
<evidence type="ECO:0000256" key="1">
    <source>
        <dbReference type="SAM" id="Phobius"/>
    </source>
</evidence>
<feature type="transmembrane region" description="Helical" evidence="1">
    <location>
        <begin position="74"/>
        <end position="95"/>
    </location>
</feature>